<comment type="caution">
    <text evidence="1">The sequence shown here is derived from an EMBL/GenBank/DDBJ whole genome shotgun (WGS) entry which is preliminary data.</text>
</comment>
<keyword evidence="2" id="KW-1185">Reference proteome</keyword>
<name>A0A1A6HAK7_NEOLE</name>
<reference evidence="1 2" key="1">
    <citation type="submission" date="2016-06" db="EMBL/GenBank/DDBJ databases">
        <title>The Draft Genome Sequence and Annotation of the Desert Woodrat Neotoma lepida.</title>
        <authorList>
            <person name="Campbell M."/>
            <person name="Oakeson K.F."/>
            <person name="Yandell M."/>
            <person name="Halpert J.R."/>
            <person name="Dearing D."/>
        </authorList>
    </citation>
    <scope>NUCLEOTIDE SEQUENCE [LARGE SCALE GENOMIC DNA]</scope>
    <source>
        <strain evidence="1">417</strain>
        <tissue evidence="1">Liver</tissue>
    </source>
</reference>
<dbReference type="AlphaFoldDB" id="A0A1A6HAK7"/>
<organism evidence="1 2">
    <name type="scientific">Neotoma lepida</name>
    <name type="common">Desert woodrat</name>
    <dbReference type="NCBI Taxonomy" id="56216"/>
    <lineage>
        <taxon>Eukaryota</taxon>
        <taxon>Metazoa</taxon>
        <taxon>Chordata</taxon>
        <taxon>Craniata</taxon>
        <taxon>Vertebrata</taxon>
        <taxon>Euteleostomi</taxon>
        <taxon>Mammalia</taxon>
        <taxon>Eutheria</taxon>
        <taxon>Euarchontoglires</taxon>
        <taxon>Glires</taxon>
        <taxon>Rodentia</taxon>
        <taxon>Myomorpha</taxon>
        <taxon>Muroidea</taxon>
        <taxon>Cricetidae</taxon>
        <taxon>Neotominae</taxon>
        <taxon>Neotoma</taxon>
    </lineage>
</organism>
<dbReference type="GO" id="GO:0005741">
    <property type="term" value="C:mitochondrial outer membrane"/>
    <property type="evidence" value="ECO:0007669"/>
    <property type="project" value="TreeGrafter"/>
</dbReference>
<dbReference type="STRING" id="56216.A0A1A6HAK7"/>
<feature type="non-terminal residue" evidence="1">
    <location>
        <position position="1"/>
    </location>
</feature>
<feature type="non-terminal residue" evidence="1">
    <location>
        <position position="60"/>
    </location>
</feature>
<protein>
    <submittedName>
        <fullName evidence="1">Uncharacterized protein</fullName>
    </submittedName>
</protein>
<dbReference type="GO" id="GO:0051537">
    <property type="term" value="F:2 iron, 2 sulfur cluster binding"/>
    <property type="evidence" value="ECO:0007669"/>
    <property type="project" value="InterPro"/>
</dbReference>
<evidence type="ECO:0000313" key="1">
    <source>
        <dbReference type="EMBL" id="OBS74930.1"/>
    </source>
</evidence>
<accession>A0A1A6HAK7</accession>
<proteinExistence type="predicted"/>
<sequence length="60" mass="6658">STSAVPVEWLADTTLAVGTAILDYLACKKFYVKAHHTKAMVNLQIQKDNPKLVHAFNTED</sequence>
<gene>
    <name evidence="1" type="ORF">A6R68_14532</name>
</gene>
<dbReference type="InterPro" id="IPR045131">
    <property type="entry name" value="CISD1/2"/>
</dbReference>
<dbReference type="GO" id="GO:0010506">
    <property type="term" value="P:regulation of autophagy"/>
    <property type="evidence" value="ECO:0007669"/>
    <property type="project" value="InterPro"/>
</dbReference>
<dbReference type="Proteomes" id="UP000092124">
    <property type="component" value="Unassembled WGS sequence"/>
</dbReference>
<dbReference type="PANTHER" id="PTHR13680">
    <property type="entry name" value="CDGSH IRON-SULFUR DOMAIN-CONTAINING PROTEIN 1"/>
    <property type="match status" value="1"/>
</dbReference>
<dbReference type="OrthoDB" id="449252at2759"/>
<dbReference type="PANTHER" id="PTHR13680:SF5">
    <property type="entry name" value="CDGSH IRON-SULFUR DOMAIN-CONTAINING PROTEIN 1"/>
    <property type="match status" value="1"/>
</dbReference>
<evidence type="ECO:0000313" key="2">
    <source>
        <dbReference type="Proteomes" id="UP000092124"/>
    </source>
</evidence>
<dbReference type="EMBL" id="LZPO01044334">
    <property type="protein sequence ID" value="OBS74930.1"/>
    <property type="molecule type" value="Genomic_DNA"/>
</dbReference>